<dbReference type="InterPro" id="IPR008964">
    <property type="entry name" value="Invasin/intimin_cell_adhesion"/>
</dbReference>
<dbReference type="SUPFAM" id="SSF49373">
    <property type="entry name" value="Invasin/intimin cell-adhesion fragments"/>
    <property type="match status" value="1"/>
</dbReference>
<dbReference type="InterPro" id="IPR003343">
    <property type="entry name" value="Big_2"/>
</dbReference>
<dbReference type="Gene3D" id="2.60.40.1080">
    <property type="match status" value="1"/>
</dbReference>
<evidence type="ECO:0000313" key="3">
    <source>
        <dbReference type="Proteomes" id="UP000239549"/>
    </source>
</evidence>
<feature type="domain" description="BIG2" evidence="1">
    <location>
        <begin position="223"/>
        <end position="251"/>
    </location>
</feature>
<comment type="caution">
    <text evidence="2">The sequence shown here is derived from an EMBL/GenBank/DDBJ whole genome shotgun (WGS) entry which is preliminary data.</text>
</comment>
<dbReference type="Pfam" id="PF02368">
    <property type="entry name" value="Big_2"/>
    <property type="match status" value="1"/>
</dbReference>
<dbReference type="OrthoDB" id="2533640at2"/>
<proteinExistence type="predicted"/>
<keyword evidence="3" id="KW-1185">Reference proteome</keyword>
<protein>
    <recommendedName>
        <fullName evidence="1">BIG2 domain-containing protein</fullName>
    </recommendedName>
</protein>
<gene>
    <name evidence="2" type="ORF">DCCM_0462</name>
</gene>
<name>A0A2L2X7V3_9FIRM</name>
<dbReference type="RefSeq" id="WP_104370818.1">
    <property type="nucleotide sequence ID" value="NZ_BFAV01000019.1"/>
</dbReference>
<evidence type="ECO:0000259" key="1">
    <source>
        <dbReference type="Pfam" id="PF02368"/>
    </source>
</evidence>
<accession>A0A2L2X7V3</accession>
<sequence>MFNLLQPNDNDFQYILDNLGQDIYINNIPARALITNTNLNESTDNKKITTLTNIERGFLIDYNNKKWLIISEVNGMRYNKYKGIMQKCNNNLTVNISGILYNVPCIVTDGASLNVDASQYLMTLDTTIYILIANDSFNSNIKVNDIYKISKYNYKVVNVDDISKFGLLILKMEFSAEAQVFPDYSIIITNTKPLTTNTNTPVQLDVEQKNGETVLTEPLPMIFSSSDESVATVDSNGLVTPISIGNVNIIVQLEFDATVNDSISITVEEVEIPETITYTLTGASEIVKGYSQNYTASKLVNGTADPNAVFNFSIDYLGNSSIATLTVISNTQCSIKANSATYYISLVAQDTSTGDMIRKENIKLKNLF</sequence>
<dbReference type="EMBL" id="BFAV01000019">
    <property type="protein sequence ID" value="GBF32269.1"/>
    <property type="molecule type" value="Genomic_DNA"/>
</dbReference>
<dbReference type="Proteomes" id="UP000239549">
    <property type="component" value="Unassembled WGS sequence"/>
</dbReference>
<dbReference type="AlphaFoldDB" id="A0A2L2X7V3"/>
<evidence type="ECO:0000313" key="2">
    <source>
        <dbReference type="EMBL" id="GBF32269.1"/>
    </source>
</evidence>
<organism evidence="2 3">
    <name type="scientific">Desulfocucumis palustris</name>
    <dbReference type="NCBI Taxonomy" id="1898651"/>
    <lineage>
        <taxon>Bacteria</taxon>
        <taxon>Bacillati</taxon>
        <taxon>Bacillota</taxon>
        <taxon>Clostridia</taxon>
        <taxon>Eubacteriales</taxon>
        <taxon>Desulfocucumaceae</taxon>
        <taxon>Desulfocucumis</taxon>
    </lineage>
</organism>
<reference evidence="3" key="1">
    <citation type="submission" date="2018-02" db="EMBL/GenBank/DDBJ databases">
        <title>Genome sequence of Desulfocucumis palustris strain NAW-5.</title>
        <authorList>
            <person name="Watanabe M."/>
            <person name="Kojima H."/>
            <person name="Fukui M."/>
        </authorList>
    </citation>
    <scope>NUCLEOTIDE SEQUENCE [LARGE SCALE GENOMIC DNA]</scope>
    <source>
        <strain evidence="3">NAW-5</strain>
    </source>
</reference>